<dbReference type="AlphaFoldDB" id="A0A1L7W9H1"/>
<dbReference type="EMBL" id="FJOF01000016">
    <property type="protein sequence ID" value="CZR49252.1"/>
    <property type="molecule type" value="Genomic_DNA"/>
</dbReference>
<reference evidence="3" key="1">
    <citation type="journal article" date="2016" name="Genome Biol. Evol.">
        <title>Comparative 'omics' of the Fusarium fujikuroi species complex highlights differences in genetic potential and metabolite synthesis.</title>
        <authorList>
            <person name="Niehaus E.-M."/>
            <person name="Muensterkoetter M."/>
            <person name="Proctor R.H."/>
            <person name="Brown D.W."/>
            <person name="Sharon A."/>
            <person name="Idan Y."/>
            <person name="Oren-Young L."/>
            <person name="Sieber C.M."/>
            <person name="Novak O."/>
            <person name="Pencik A."/>
            <person name="Tarkowska D."/>
            <person name="Hromadova K."/>
            <person name="Freeman S."/>
            <person name="Maymon M."/>
            <person name="Elazar M."/>
            <person name="Youssef S.A."/>
            <person name="El-Shabrawy E.S.M."/>
            <person name="Shalaby A.B.A."/>
            <person name="Houterman P."/>
            <person name="Brock N.L."/>
            <person name="Burkhardt I."/>
            <person name="Tsavkelova E.A."/>
            <person name="Dickschat J.S."/>
            <person name="Galuszka P."/>
            <person name="Gueldener U."/>
            <person name="Tudzynski B."/>
        </authorList>
    </citation>
    <scope>NUCLEOTIDE SEQUENCE [LARGE SCALE GENOMIC DNA]</scope>
    <source>
        <strain evidence="3">ET1</strain>
    </source>
</reference>
<dbReference type="RefSeq" id="XP_031089755.1">
    <property type="nucleotide sequence ID" value="XM_031224502.1"/>
</dbReference>
<gene>
    <name evidence="2" type="ORF">FPRO_09007</name>
</gene>
<name>A0A1L7W9H1_FUSPR</name>
<proteinExistence type="predicted"/>
<dbReference type="PANTHER" id="PTHR21310">
    <property type="entry name" value="AMINOGLYCOSIDE PHOSPHOTRANSFERASE-RELATED-RELATED"/>
    <property type="match status" value="1"/>
</dbReference>
<accession>A0A1L7W9H1</accession>
<protein>
    <recommendedName>
        <fullName evidence="1">Aminoglycoside phosphotransferase domain-containing protein</fullName>
    </recommendedName>
</protein>
<feature type="domain" description="Aminoglycoside phosphotransferase" evidence="1">
    <location>
        <begin position="130"/>
        <end position="214"/>
    </location>
</feature>
<organism evidence="2 3">
    <name type="scientific">Fusarium proliferatum (strain ET1)</name>
    <name type="common">Orchid endophyte fungus</name>
    <dbReference type="NCBI Taxonomy" id="1227346"/>
    <lineage>
        <taxon>Eukaryota</taxon>
        <taxon>Fungi</taxon>
        <taxon>Dikarya</taxon>
        <taxon>Ascomycota</taxon>
        <taxon>Pezizomycotina</taxon>
        <taxon>Sordariomycetes</taxon>
        <taxon>Hypocreomycetidae</taxon>
        <taxon>Hypocreales</taxon>
        <taxon>Nectriaceae</taxon>
        <taxon>Fusarium</taxon>
        <taxon>Fusarium fujikuroi species complex</taxon>
    </lineage>
</organism>
<dbReference type="InterPro" id="IPR011009">
    <property type="entry name" value="Kinase-like_dom_sf"/>
</dbReference>
<dbReference type="PANTHER" id="PTHR21310:SF55">
    <property type="entry name" value="AMINOGLYCOSIDE PHOSPHOTRANSFERASE DOMAIN-CONTAINING PROTEIN"/>
    <property type="match status" value="1"/>
</dbReference>
<dbReference type="VEuPathDB" id="FungiDB:FPRO_09007"/>
<dbReference type="Pfam" id="PF01636">
    <property type="entry name" value="APH"/>
    <property type="match status" value="1"/>
</dbReference>
<dbReference type="InterPro" id="IPR002575">
    <property type="entry name" value="Aminoglycoside_PTrfase"/>
</dbReference>
<sequence>MESREINSGLLMRLLTLLLYNINRIPCVRRLRKHPERILLVSSKLCIKATAFTTLTEANTIQFVTNNTSIPVPKSRLLAQLKALITELRSIVPPDGVGISNVNGGPIFDRRLPDKSFWVPFATIQKFHRELRRGLELRDGEGAFPGLRELIDFHNGPWEGPVFTHGDLSSLNIMADGDTVTGIVDWESAGWMPPYWEYTSAWHVNPRNTFWRDAVDGFLTPLPHELEMERIRRQYFGEF</sequence>
<evidence type="ECO:0000259" key="1">
    <source>
        <dbReference type="Pfam" id="PF01636"/>
    </source>
</evidence>
<comment type="caution">
    <text evidence="2">The sequence shown here is derived from an EMBL/GenBank/DDBJ whole genome shotgun (WGS) entry which is preliminary data.</text>
</comment>
<dbReference type="InterPro" id="IPR051678">
    <property type="entry name" value="AGP_Transferase"/>
</dbReference>
<dbReference type="GeneID" id="42053882"/>
<dbReference type="Proteomes" id="UP000183971">
    <property type="component" value="Unassembled WGS sequence"/>
</dbReference>
<evidence type="ECO:0000313" key="2">
    <source>
        <dbReference type="EMBL" id="CZR49252.1"/>
    </source>
</evidence>
<dbReference type="SUPFAM" id="SSF56112">
    <property type="entry name" value="Protein kinase-like (PK-like)"/>
    <property type="match status" value="1"/>
</dbReference>
<dbReference type="Gene3D" id="3.90.1200.10">
    <property type="match status" value="1"/>
</dbReference>
<evidence type="ECO:0000313" key="3">
    <source>
        <dbReference type="Proteomes" id="UP000183971"/>
    </source>
</evidence>
<keyword evidence="3" id="KW-1185">Reference proteome</keyword>